<dbReference type="UniPathway" id="UPA00196"/>
<name>A0A3N4KFY2_9PEZI</name>
<keyword evidence="8 13" id="KW-0812">Transmembrane</keyword>
<reference evidence="14 15" key="1">
    <citation type="journal article" date="2018" name="Nat. Ecol. Evol.">
        <title>Pezizomycetes genomes reveal the molecular basis of ectomycorrhizal truffle lifestyle.</title>
        <authorList>
            <person name="Murat C."/>
            <person name="Payen T."/>
            <person name="Noel B."/>
            <person name="Kuo A."/>
            <person name="Morin E."/>
            <person name="Chen J."/>
            <person name="Kohler A."/>
            <person name="Krizsan K."/>
            <person name="Balestrini R."/>
            <person name="Da Silva C."/>
            <person name="Montanini B."/>
            <person name="Hainaut M."/>
            <person name="Levati E."/>
            <person name="Barry K.W."/>
            <person name="Belfiori B."/>
            <person name="Cichocki N."/>
            <person name="Clum A."/>
            <person name="Dockter R.B."/>
            <person name="Fauchery L."/>
            <person name="Guy J."/>
            <person name="Iotti M."/>
            <person name="Le Tacon F."/>
            <person name="Lindquist E.A."/>
            <person name="Lipzen A."/>
            <person name="Malagnac F."/>
            <person name="Mello A."/>
            <person name="Molinier V."/>
            <person name="Miyauchi S."/>
            <person name="Poulain J."/>
            <person name="Riccioni C."/>
            <person name="Rubini A."/>
            <person name="Sitrit Y."/>
            <person name="Splivallo R."/>
            <person name="Traeger S."/>
            <person name="Wang M."/>
            <person name="Zifcakova L."/>
            <person name="Wipf D."/>
            <person name="Zambonelli A."/>
            <person name="Paolocci F."/>
            <person name="Nowrousian M."/>
            <person name="Ottonello S."/>
            <person name="Baldrian P."/>
            <person name="Spatafora J.W."/>
            <person name="Henrissat B."/>
            <person name="Nagy L.G."/>
            <person name="Aury J.M."/>
            <person name="Wincker P."/>
            <person name="Grigoriev I.V."/>
            <person name="Bonfante P."/>
            <person name="Martin F.M."/>
        </authorList>
    </citation>
    <scope>NUCLEOTIDE SEQUENCE [LARGE SCALE GENOMIC DNA]</scope>
    <source>
        <strain evidence="14 15">CCBAS932</strain>
    </source>
</reference>
<dbReference type="InParanoid" id="A0A3N4KFY2"/>
<evidence type="ECO:0000256" key="8">
    <source>
        <dbReference type="ARBA" id="ARBA00022692"/>
    </source>
</evidence>
<dbReference type="EMBL" id="ML119152">
    <property type="protein sequence ID" value="RPB09397.1"/>
    <property type="molecule type" value="Genomic_DNA"/>
</dbReference>
<dbReference type="FunCoup" id="A0A3N4KFY2">
    <property type="interactions" value="605"/>
</dbReference>
<dbReference type="Proteomes" id="UP000277580">
    <property type="component" value="Unassembled WGS sequence"/>
</dbReference>
<dbReference type="InterPro" id="IPR007704">
    <property type="entry name" value="PIG-M"/>
</dbReference>
<evidence type="ECO:0000256" key="9">
    <source>
        <dbReference type="ARBA" id="ARBA00022824"/>
    </source>
</evidence>
<dbReference type="EC" id="2.4.1.-" evidence="13"/>
<keyword evidence="11 13" id="KW-0472">Membrane</keyword>
<feature type="transmembrane region" description="Helical" evidence="13">
    <location>
        <begin position="7"/>
        <end position="24"/>
    </location>
</feature>
<feature type="transmembrane region" description="Helical" evidence="13">
    <location>
        <begin position="271"/>
        <end position="294"/>
    </location>
</feature>
<feature type="transmembrane region" description="Helical" evidence="13">
    <location>
        <begin position="207"/>
        <end position="229"/>
    </location>
</feature>
<proteinExistence type="inferred from homology"/>
<evidence type="ECO:0000256" key="6">
    <source>
        <dbReference type="ARBA" id="ARBA00022676"/>
    </source>
</evidence>
<evidence type="ECO:0000256" key="1">
    <source>
        <dbReference type="ARBA" id="ARBA00004477"/>
    </source>
</evidence>
<gene>
    <name evidence="14" type="ORF">P167DRAFT_527141</name>
</gene>
<evidence type="ECO:0000256" key="11">
    <source>
        <dbReference type="ARBA" id="ARBA00023136"/>
    </source>
</evidence>
<comment type="subcellular location">
    <subcellularLocation>
        <location evidence="1 13">Endoplasmic reticulum membrane</location>
        <topology evidence="1 13">Multi-pass membrane protein</topology>
    </subcellularLocation>
</comment>
<evidence type="ECO:0000256" key="13">
    <source>
        <dbReference type="RuleBase" id="RU365064"/>
    </source>
</evidence>
<keyword evidence="7 13" id="KW-0808">Transferase</keyword>
<dbReference type="GO" id="GO:1990529">
    <property type="term" value="C:glycosylphosphatidylinositol-mannosyltransferase I complex"/>
    <property type="evidence" value="ECO:0007669"/>
    <property type="project" value="TreeGrafter"/>
</dbReference>
<dbReference type="STRING" id="1392247.A0A3N4KFY2"/>
<evidence type="ECO:0000256" key="7">
    <source>
        <dbReference type="ARBA" id="ARBA00022679"/>
    </source>
</evidence>
<feature type="transmembrane region" description="Helical" evidence="13">
    <location>
        <begin position="377"/>
        <end position="399"/>
    </location>
</feature>
<feature type="transmembrane region" description="Helical" evidence="13">
    <location>
        <begin position="306"/>
        <end position="332"/>
    </location>
</feature>
<comment type="function">
    <text evidence="12 13">Mannosyltransferase involved in glycosylphosphatidylinositol-anchor biosynthesis. Transfers the first alpha-1,4-mannose to GlcN-acyl-PI during GPI precursor assembly. Required for cell wall integrity.</text>
</comment>
<dbReference type="GO" id="GO:0004376">
    <property type="term" value="F:GPI mannosyltransferase activity"/>
    <property type="evidence" value="ECO:0007669"/>
    <property type="project" value="InterPro"/>
</dbReference>
<comment type="pathway">
    <text evidence="2 13">Glycolipid biosynthesis; glycosylphosphatidylinositol-anchor biosynthesis.</text>
</comment>
<evidence type="ECO:0000256" key="4">
    <source>
        <dbReference type="ARBA" id="ARBA00013797"/>
    </source>
</evidence>
<dbReference type="GO" id="GO:0051751">
    <property type="term" value="F:alpha-1,4-mannosyltransferase activity"/>
    <property type="evidence" value="ECO:0007669"/>
    <property type="project" value="InterPro"/>
</dbReference>
<protein>
    <recommendedName>
        <fullName evidence="4 13">GPI mannosyltransferase 1</fullName>
        <ecNumber evidence="13">2.4.1.-</ecNumber>
    </recommendedName>
    <alternativeName>
        <fullName evidence="13">GPI mannosyltransferase I</fullName>
    </alternativeName>
</protein>
<dbReference type="AlphaFoldDB" id="A0A3N4KFY2"/>
<sequence length="411" mass="46616">MFNLRNVLLASAALRAGMFFYGLYQDAHSALKYTDIDYYVFTDASRYVAISQSPYDRETYRYTPLLAWLLLPTAFQPQWFWFSFGKVLFAVGDLIAGWLIYSVLRTSYGGMDKGRALKFASIWLLNPMVATISTRGSSEGLLGVMVVGLVWAAMKRKVITTGVLLGLAVHFKIYPVVYGPAILWWMEDRKMGQTITQKILGFFTVSRIKFGLSALVTFVGLNLAMWKIYRDPFVMHTYLHHVERLDHRHNFSPYNILLYLTSPPSMGDPSFPYASVAFLPQLFLSGVLLPLAFAKWDLPTTLFAQTFAFVAFNKVCTSQYFMWYIVLLPFYLPTSSLLRNPKIGFTALGAWVLTQAAWLQQGYELEFLGNSTFFPGLWGSALAFFGVNCWLLGVIVGDIKDRRVISGKKLN</sequence>
<feature type="transmembrane region" description="Helical" evidence="13">
    <location>
        <begin position="79"/>
        <end position="101"/>
    </location>
</feature>
<dbReference type="OrthoDB" id="1741594at2759"/>
<organism evidence="14 15">
    <name type="scientific">Morchella conica CCBAS932</name>
    <dbReference type="NCBI Taxonomy" id="1392247"/>
    <lineage>
        <taxon>Eukaryota</taxon>
        <taxon>Fungi</taxon>
        <taxon>Dikarya</taxon>
        <taxon>Ascomycota</taxon>
        <taxon>Pezizomycotina</taxon>
        <taxon>Pezizomycetes</taxon>
        <taxon>Pezizales</taxon>
        <taxon>Morchellaceae</taxon>
        <taxon>Morchella</taxon>
    </lineage>
</organism>
<feature type="transmembrane region" description="Helical" evidence="13">
    <location>
        <begin position="163"/>
        <end position="186"/>
    </location>
</feature>
<keyword evidence="9 13" id="KW-0256">Endoplasmic reticulum</keyword>
<evidence type="ECO:0000313" key="14">
    <source>
        <dbReference type="EMBL" id="RPB09397.1"/>
    </source>
</evidence>
<evidence type="ECO:0000313" key="15">
    <source>
        <dbReference type="Proteomes" id="UP000277580"/>
    </source>
</evidence>
<keyword evidence="5 13" id="KW-0337">GPI-anchor biosynthesis</keyword>
<keyword evidence="6 13" id="KW-0328">Glycosyltransferase</keyword>
<evidence type="ECO:0000256" key="10">
    <source>
        <dbReference type="ARBA" id="ARBA00022989"/>
    </source>
</evidence>
<keyword evidence="10 13" id="KW-1133">Transmembrane helix</keyword>
<dbReference type="PANTHER" id="PTHR12886">
    <property type="entry name" value="PIG-M MANNOSYLTRANSFERASE"/>
    <property type="match status" value="1"/>
</dbReference>
<dbReference type="GO" id="GO:0005789">
    <property type="term" value="C:endoplasmic reticulum membrane"/>
    <property type="evidence" value="ECO:0007669"/>
    <property type="project" value="UniProtKB-SubCell"/>
</dbReference>
<dbReference type="Pfam" id="PF05007">
    <property type="entry name" value="Mannosyl_trans"/>
    <property type="match status" value="1"/>
</dbReference>
<evidence type="ECO:0000256" key="2">
    <source>
        <dbReference type="ARBA" id="ARBA00004687"/>
    </source>
</evidence>
<evidence type="ECO:0000256" key="12">
    <source>
        <dbReference type="ARBA" id="ARBA00025399"/>
    </source>
</evidence>
<dbReference type="PANTHER" id="PTHR12886:SF0">
    <property type="entry name" value="GPI MANNOSYLTRANSFERASE 1"/>
    <property type="match status" value="1"/>
</dbReference>
<keyword evidence="15" id="KW-1185">Reference proteome</keyword>
<comment type="similarity">
    <text evidence="3 13">Belongs to the PIGM family.</text>
</comment>
<accession>A0A3N4KFY2</accession>
<evidence type="ECO:0000256" key="3">
    <source>
        <dbReference type="ARBA" id="ARBA00011071"/>
    </source>
</evidence>
<dbReference type="GO" id="GO:0006506">
    <property type="term" value="P:GPI anchor biosynthetic process"/>
    <property type="evidence" value="ECO:0007669"/>
    <property type="project" value="UniProtKB-UniPathway"/>
</dbReference>
<evidence type="ECO:0000256" key="5">
    <source>
        <dbReference type="ARBA" id="ARBA00022502"/>
    </source>
</evidence>